<dbReference type="GeneID" id="5477827"/>
<keyword evidence="4" id="KW-1185">Reference proteome</keyword>
<feature type="compositionally biased region" description="Basic and acidic residues" evidence="1">
    <location>
        <begin position="1168"/>
        <end position="1177"/>
    </location>
</feature>
<dbReference type="eggNOG" id="KOG1878">
    <property type="taxonomic scope" value="Eukaryota"/>
</dbReference>
<dbReference type="InterPro" id="IPR051571">
    <property type="entry name" value="N-CoR_corepressor"/>
</dbReference>
<organism evidence="3 4">
    <name type="scientific">Babesia bovis</name>
    <dbReference type="NCBI Taxonomy" id="5865"/>
    <lineage>
        <taxon>Eukaryota</taxon>
        <taxon>Sar</taxon>
        <taxon>Alveolata</taxon>
        <taxon>Apicomplexa</taxon>
        <taxon>Aconoidasida</taxon>
        <taxon>Piroplasmida</taxon>
        <taxon>Babesiidae</taxon>
        <taxon>Babesia</taxon>
    </lineage>
</organism>
<dbReference type="SUPFAM" id="SSF46689">
    <property type="entry name" value="Homeodomain-like"/>
    <property type="match status" value="2"/>
</dbReference>
<reference evidence="4" key="3">
    <citation type="journal article" date="2021" name="Int. J. Parasitol.">
        <title>Comparative analysis of gene expression between Babesia bovis blood stages and kinetes allowed by improved genome annotation.</title>
        <authorList>
            <person name="Ueti M.W."/>
            <person name="Johnson W.C."/>
            <person name="Kappmeyer L.S."/>
            <person name="Herndon D.R."/>
            <person name="Mousel M.R."/>
            <person name="Reif K.E."/>
            <person name="Taus N.S."/>
            <person name="Ifeonu O.O."/>
            <person name="Silva J.C."/>
            <person name="Suarez C.E."/>
            <person name="Brayton K.A."/>
        </authorList>
    </citation>
    <scope>NUCLEOTIDE SEQUENCE [LARGE SCALE GENOMIC DNA]</scope>
</reference>
<evidence type="ECO:0000256" key="1">
    <source>
        <dbReference type="SAM" id="MobiDB-lite"/>
    </source>
</evidence>
<dbReference type="GO" id="GO:0006357">
    <property type="term" value="P:regulation of transcription by RNA polymerase II"/>
    <property type="evidence" value="ECO:0007669"/>
    <property type="project" value="TreeGrafter"/>
</dbReference>
<dbReference type="PANTHER" id="PTHR13992:SF39">
    <property type="entry name" value="SMRTER, ISOFORM G"/>
    <property type="match status" value="1"/>
</dbReference>
<dbReference type="KEGG" id="bbo:BBOV_II000750"/>
<feature type="domain" description="SANT" evidence="2">
    <location>
        <begin position="1265"/>
        <end position="1316"/>
    </location>
</feature>
<reference evidence="3 4" key="1">
    <citation type="journal article" date="2007" name="PLoS Pathog.">
        <title>Genome sequence of Babesia bovis and comparative analysis of apicomplexan hemoprotozoa.</title>
        <authorList>
            <person name="Brayton K.A."/>
            <person name="Lau A.O.T."/>
            <person name="Herndon D.R."/>
            <person name="Hannick L."/>
            <person name="Kappmeyer L.S."/>
            <person name="Berens S.J."/>
            <person name="Bidwell S.L."/>
            <person name="Brown W.C."/>
            <person name="Crabtree J."/>
            <person name="Fadrosh D."/>
            <person name="Feldblum T."/>
            <person name="Forberger H.A."/>
            <person name="Haas B.J."/>
            <person name="Howell J.M."/>
            <person name="Khouri H."/>
            <person name="Koo H."/>
            <person name="Mann D.J."/>
            <person name="Norimine J."/>
            <person name="Paulsen I.T."/>
            <person name="Radune D."/>
            <person name="Ren Q."/>
            <person name="Smith R.K. Jr."/>
            <person name="Suarez C.E."/>
            <person name="White O."/>
            <person name="Wortman J.R."/>
            <person name="Knowles D.P. Jr."/>
            <person name="McElwain T.F."/>
            <person name="Nene V.M."/>
        </authorList>
    </citation>
    <scope>NUCLEOTIDE SEQUENCE [LARGE SCALE GENOMIC DNA]</scope>
    <source>
        <strain evidence="3">T2Bo</strain>
    </source>
</reference>
<dbReference type="CDD" id="cd00167">
    <property type="entry name" value="SANT"/>
    <property type="match status" value="2"/>
</dbReference>
<keyword evidence="3" id="KW-0238">DNA-binding</keyword>
<dbReference type="GO" id="GO:0032991">
    <property type="term" value="C:protein-containing complex"/>
    <property type="evidence" value="ECO:0007669"/>
    <property type="project" value="UniProtKB-ARBA"/>
</dbReference>
<dbReference type="SMART" id="SM00717">
    <property type="entry name" value="SANT"/>
    <property type="match status" value="2"/>
</dbReference>
<evidence type="ECO:0000259" key="2">
    <source>
        <dbReference type="PROSITE" id="PS51293"/>
    </source>
</evidence>
<dbReference type="RefSeq" id="XP_001609603.1">
    <property type="nucleotide sequence ID" value="XM_001609553.1"/>
</dbReference>
<protein>
    <submittedName>
        <fullName evidence="3">Myb-like DNA-binding domain containing protein</fullName>
    </submittedName>
</protein>
<dbReference type="Gene3D" id="1.10.10.60">
    <property type="entry name" value="Homeodomain-like"/>
    <property type="match status" value="2"/>
</dbReference>
<dbReference type="InterPro" id="IPR009057">
    <property type="entry name" value="Homeodomain-like_sf"/>
</dbReference>
<proteinExistence type="predicted"/>
<dbReference type="EMBL" id="AAXT01000003">
    <property type="protein sequence ID" value="EDO06035.1"/>
    <property type="molecule type" value="Genomic_DNA"/>
</dbReference>
<evidence type="ECO:0000313" key="4">
    <source>
        <dbReference type="Proteomes" id="UP000002173"/>
    </source>
</evidence>
<dbReference type="GO" id="GO:0005654">
    <property type="term" value="C:nucleoplasm"/>
    <property type="evidence" value="ECO:0007669"/>
    <property type="project" value="UniProtKB-ARBA"/>
</dbReference>
<dbReference type="STRING" id="5865.A7ASX4"/>
<feature type="region of interest" description="Disordered" evidence="1">
    <location>
        <begin position="1139"/>
        <end position="1177"/>
    </location>
</feature>
<dbReference type="OMA" id="SCSCYCK"/>
<name>A7ASX4_BABBO</name>
<feature type="region of interest" description="Disordered" evidence="1">
    <location>
        <begin position="1576"/>
        <end position="1595"/>
    </location>
</feature>
<comment type="caution">
    <text evidence="3">The sequence shown here is derived from an EMBL/GenBank/DDBJ whole genome shotgun (WGS) entry which is preliminary data.</text>
</comment>
<dbReference type="PROSITE" id="PS51293">
    <property type="entry name" value="SANT"/>
    <property type="match status" value="1"/>
</dbReference>
<gene>
    <name evidence="3" type="ORF">BBOV_II000750</name>
</gene>
<feature type="compositionally biased region" description="Basic residues" evidence="1">
    <location>
        <begin position="1157"/>
        <end position="1167"/>
    </location>
</feature>
<dbReference type="GO" id="GO:0000785">
    <property type="term" value="C:chromatin"/>
    <property type="evidence" value="ECO:0007669"/>
    <property type="project" value="TreeGrafter"/>
</dbReference>
<evidence type="ECO:0000313" key="3">
    <source>
        <dbReference type="EMBL" id="EDO06035.1"/>
    </source>
</evidence>
<reference evidence="4" key="2">
    <citation type="journal article" date="2020" name="Data Brief">
        <title>Transcriptome dataset of Babesia bovis life stages within vertebrate and invertebrate hosts.</title>
        <authorList>
            <person name="Ueti M.W."/>
            <person name="Johnson W.C."/>
            <person name="Kappmeyer L.S."/>
            <person name="Herndon D.R."/>
            <person name="Mousel M.R."/>
            <person name="Reif K.E."/>
            <person name="Taus N.S."/>
            <person name="Ifeonu O.O."/>
            <person name="Silva J.C."/>
            <person name="Suarez C.E."/>
            <person name="Brayton K.A."/>
        </authorList>
    </citation>
    <scope>NUCLEOTIDE SEQUENCE [LARGE SCALE GENOMIC DNA]</scope>
</reference>
<dbReference type="VEuPathDB" id="PiroplasmaDB:BBOV_II000750"/>
<sequence length="1801" mass="205736">MDEREKIYVTPSTMEGLSPSISMLRQISGVNQRAHATFMSQLSSHLSDKASGTPMAMRYANKDYRDLHLYDNNEGTIIAESPNVNTSKERSMVEASKTPKSFKNGGADSDSFCIKTPTAHLSSRSLLSKCMTACSSLRFNPESLVSLPFGYCNNTFVKIKAHDVFDPRIGKKRNRYDHNYADNNTTNIPANRRASKLVADSEQVAIHNDYAINPYKRRYQCALKERKRLERLDLVTNPDLEQHTKRTQEQYLDKPTKRRAILQHTTSEASCDAEFEPIDYVLPATAVPETVDRDYAPLHLPEDQHEKLQDLLNVSKNVKAKLLDRMMDIVKLGGSFKQWARNHEDSSPPMGKTQTSYKKLGELSNVLESMLDQTQEEILALNYSKLLLNWNVMDQRFSMQTTHDTSQNVDDMPSEAVIAYDALPSAGNAPNMYHNKHVITTSPCVTFSDGLSCVLGQCSTSLQSFEARMLTDCYAAAGCYLWEPTYRNETMKISGHNTGLLDTIITQTDEETLAGTTNDANTKEDVTDDCEDKVKAECWSMETSESNIFVGKTGPWTSDPSFAKQILDDNQKTRFNAFLGFLKDVCQVAVAEVRTPRPHWKGSSEFACNNDICCLKCCVCKQVNTDSATELKGTIHVLSEESEPLRFEQEISLARTELLASHVGKCICFCRCITDQIPFERIVQDNTISTSNFNEGILWHTFEPNEKPMESDKPKLPKESILQERFTLRIKAECVPESWKERSPFICRLNIVTESDMVNKEQLNSDTSGMMGFEMLKTGSQDTGSGLYSKGPLNKIHRVKDFKDLTSFTLWDALELISKEQDELHSVLRNDETLECFDPLEIDTSCIRKEVLELRSDYIAENASSYDFVEVALYLPYAPTCIIPWRFESLDVVNIVTDRYRLKHHANVTRKTCTVDYTDDTKSTDLVEHADICEVKTFEDSVSLDSQEMDSSSTPNTALPLDDDCDNNIFVTSDGNSNVTEVVDDSGIGCVTPNNRISRCPDESTNYEESIVLSYLLHNMVVLPASVIRVQNMMRRHIKLRNTVLKIEVAACKAYKYKWHKKLKRLKPGANKIDVFSWGILPVRALDSPEQFVPLPAGYKQNDISWPYKTNSSLSPFEIRGYGIADIKDRGQKFSALAQDAQTSKRRDDADMNQIHATRKPNVSRRRVNTESDPVDHDEYDASKATAWMAPYYSNLTGPGIRWAYSCMDTLSEPMKLIPDYQALPIYKLLKSPDYYYYSMEHCIQVDRNNALRPEVLLDDEIIVSAGNMWTRNECRIFIDKYLMYPKNFAKIAQCVETKRCGDCVLFYYKFKYRLKLKERLEDMKIKTKNKSEMSRFLKRDMHVMQALDCLFDDCYTDSMRDYCKQNSTFFSAISDSTLSVGGLDTEKNYEVALREHRGNWSPFEDNIHIALDNLQEGYFMPRKYRCLVTRKNIEVPLSTKTGNEEIAVKRGCLILNGTRNFGSRKQASALVTAIKTDHFMTLRPLYSRRFTGRSILESTAFNTISQYKPVALTNDIIKSNPYKNEIIGDHPGTSRLYRKGVKQLEYHQIPLENEASPYNDYGRSVTIDHLTVEGDDPEHLTSIQGPTKRERTRRRGLTNRAYSDYDTSGIYRNYTPTSSKGATAHIRKTRVNDNSYAHTSGKPYATDISQKDTFSYIAGPIVKQTGRTQRKAKKAKHKLRNLNDDYEYIEEDCTAELQQPSIAWSDEEISEFVRLYRLYGEDWDSLEKEMSQYGKNKEQIINYYITRLTNNAIKRDHDEDPNLEDERYNLMDFDIETHTGKSLDSCGDNMLEYDSVDPKF</sequence>
<dbReference type="GO" id="GO:0003677">
    <property type="term" value="F:DNA binding"/>
    <property type="evidence" value="ECO:0007669"/>
    <property type="project" value="UniProtKB-KW"/>
</dbReference>
<dbReference type="Pfam" id="PF00249">
    <property type="entry name" value="Myb_DNA-binding"/>
    <property type="match status" value="1"/>
</dbReference>
<dbReference type="InterPro" id="IPR001005">
    <property type="entry name" value="SANT/Myb"/>
</dbReference>
<dbReference type="InterPro" id="IPR017884">
    <property type="entry name" value="SANT_dom"/>
</dbReference>
<dbReference type="InParanoid" id="A7ASX4"/>
<accession>A7ASX4</accession>
<dbReference type="PANTHER" id="PTHR13992">
    <property type="entry name" value="NUCLEAR RECEPTOR CO-REPRESSOR RELATED NCOR"/>
    <property type="match status" value="1"/>
</dbReference>
<dbReference type="Proteomes" id="UP000002173">
    <property type="component" value="Unassembled WGS sequence"/>
</dbReference>